<reference evidence="2 3" key="1">
    <citation type="journal article" date="2014" name="Genome Announc.">
        <title>Draft Genome Sequences of Marine Flavobacterium Algibacter lectus Strains SS8 and NR4.</title>
        <authorList>
            <person name="Takatani N."/>
            <person name="Nakanishi M."/>
            <person name="Meirelles P."/>
            <person name="Mino S."/>
            <person name="Suda W."/>
            <person name="Oshima K."/>
            <person name="Hattori M."/>
            <person name="Ohkuma M."/>
            <person name="Hosokawa M."/>
            <person name="Miyashita K."/>
            <person name="Thompson F.L."/>
            <person name="Niwa A."/>
            <person name="Sawabe T."/>
            <person name="Sawabe T."/>
        </authorList>
    </citation>
    <scope>NUCLEOTIDE SEQUENCE [LARGE SCALE GENOMIC DNA]</scope>
    <source>
        <strain evidence="2 3">JCM 19300</strain>
    </source>
</reference>
<comment type="caution">
    <text evidence="2">The sequence shown here is derived from an EMBL/GenBank/DDBJ whole genome shotgun (WGS) entry which is preliminary data.</text>
</comment>
<protein>
    <recommendedName>
        <fullName evidence="4">DUF2490 domain-containing protein</fullName>
    </recommendedName>
</protein>
<feature type="chain" id="PRO_5001865284" description="DUF2490 domain-containing protein" evidence="1">
    <location>
        <begin position="22"/>
        <end position="220"/>
    </location>
</feature>
<accession>A0A090VHK0</accession>
<dbReference type="InterPro" id="IPR019619">
    <property type="entry name" value="DUF2490"/>
</dbReference>
<gene>
    <name evidence="2" type="ORF">JCM19300_3402</name>
</gene>
<dbReference type="EMBL" id="BBNQ01000008">
    <property type="protein sequence ID" value="GAL62834.1"/>
    <property type="molecule type" value="Genomic_DNA"/>
</dbReference>
<dbReference type="Proteomes" id="UP000029644">
    <property type="component" value="Unassembled WGS sequence"/>
</dbReference>
<sequence length="220" mass="26063">MPHIKSLLLLTFIFINFEAFSQEHFSALGETSFGLNKKVSETYGINFTLRSRYFLYKNEQLKYNQQQIDLYHFSKLKLDKRHSLSLGAYYRARDPFNSGSNELRFTQQFTYKKQSPNMRFSHRLRAEQRFLKNKTIFRERYRFSLNLPINNDTYFIGALEGLLSLTKQTTLELDERSTAQFGWLLSDTLKLQAGLEHRLETFNIEPQHYVFVLTTAVINI</sequence>
<evidence type="ECO:0000313" key="3">
    <source>
        <dbReference type="Proteomes" id="UP000029644"/>
    </source>
</evidence>
<evidence type="ECO:0008006" key="4">
    <source>
        <dbReference type="Google" id="ProtNLM"/>
    </source>
</evidence>
<keyword evidence="1" id="KW-0732">Signal</keyword>
<dbReference type="OrthoDB" id="1436620at2"/>
<evidence type="ECO:0000256" key="1">
    <source>
        <dbReference type="SAM" id="SignalP"/>
    </source>
</evidence>
<evidence type="ECO:0000313" key="2">
    <source>
        <dbReference type="EMBL" id="GAL62834.1"/>
    </source>
</evidence>
<organism evidence="2 3">
    <name type="scientific">Algibacter lectus</name>
    <dbReference type="NCBI Taxonomy" id="221126"/>
    <lineage>
        <taxon>Bacteria</taxon>
        <taxon>Pseudomonadati</taxon>
        <taxon>Bacteroidota</taxon>
        <taxon>Flavobacteriia</taxon>
        <taxon>Flavobacteriales</taxon>
        <taxon>Flavobacteriaceae</taxon>
        <taxon>Algibacter</taxon>
    </lineage>
</organism>
<dbReference type="AlphaFoldDB" id="A0A090VHK0"/>
<dbReference type="Pfam" id="PF10677">
    <property type="entry name" value="DUF2490"/>
    <property type="match status" value="1"/>
</dbReference>
<feature type="signal peptide" evidence="1">
    <location>
        <begin position="1"/>
        <end position="21"/>
    </location>
</feature>
<dbReference type="RefSeq" id="WP_042504689.1">
    <property type="nucleotide sequence ID" value="NZ_BBNQ01000008.1"/>
</dbReference>
<proteinExistence type="predicted"/>
<name>A0A090VHK0_9FLAO</name>